<feature type="non-terminal residue" evidence="2">
    <location>
        <position position="1"/>
    </location>
</feature>
<reference evidence="2 3" key="1">
    <citation type="submission" date="2014-08" db="EMBL/GenBank/DDBJ databases">
        <title>Methylacidiphilum kamchatkense strain Kam1 draft genome sequence.</title>
        <authorList>
            <person name="Birkeland N.-K."/>
            <person name="Erikstad H.A."/>
        </authorList>
    </citation>
    <scope>NUCLEOTIDE SEQUENCE [LARGE SCALE GENOMIC DNA]</scope>
    <source>
        <strain evidence="2 3">Kam1</strain>
    </source>
</reference>
<evidence type="ECO:0000313" key="3">
    <source>
        <dbReference type="Proteomes" id="UP000031594"/>
    </source>
</evidence>
<evidence type="ECO:0000313" key="2">
    <source>
        <dbReference type="EMBL" id="KIE57759.1"/>
    </source>
</evidence>
<feature type="region of interest" description="Disordered" evidence="1">
    <location>
        <begin position="1"/>
        <end position="32"/>
    </location>
</feature>
<dbReference type="EMBL" id="JQNX01000013">
    <property type="protein sequence ID" value="KIE57759.1"/>
    <property type="molecule type" value="Genomic_DNA"/>
</dbReference>
<protein>
    <submittedName>
        <fullName evidence="2">Uncharacterized protein</fullName>
    </submittedName>
</protein>
<gene>
    <name evidence="2" type="ORF">A946_11540</name>
</gene>
<name>A0ABR4ZU41_9BACT</name>
<keyword evidence="3" id="KW-1185">Reference proteome</keyword>
<proteinExistence type="predicted"/>
<accession>A0ABR4ZU41</accession>
<evidence type="ECO:0000256" key="1">
    <source>
        <dbReference type="SAM" id="MobiDB-lite"/>
    </source>
</evidence>
<organism evidence="2 3">
    <name type="scientific">Methylacidiphilum kamchatkense Kam1</name>
    <dbReference type="NCBI Taxonomy" id="1202785"/>
    <lineage>
        <taxon>Bacteria</taxon>
        <taxon>Pseudomonadati</taxon>
        <taxon>Verrucomicrobiota</taxon>
        <taxon>Methylacidiphilae</taxon>
        <taxon>Methylacidiphilales</taxon>
        <taxon>Methylacidiphilaceae</taxon>
        <taxon>Methylacidiphilum (ex Ratnadevi et al. 2023)</taxon>
    </lineage>
</organism>
<comment type="caution">
    <text evidence="2">The sequence shown here is derived from an EMBL/GenBank/DDBJ whole genome shotgun (WGS) entry which is preliminary data.</text>
</comment>
<sequence length="63" mass="6366">GSTARISSIWNKSRNKTASRASPGAKEVRPAGVPYAAIATSPKGGSGDAKPVDLKATGISWAL</sequence>
<dbReference type="Proteomes" id="UP000031594">
    <property type="component" value="Unassembled WGS sequence"/>
</dbReference>
<feature type="compositionally biased region" description="Polar residues" evidence="1">
    <location>
        <begin position="1"/>
        <end position="20"/>
    </location>
</feature>